<dbReference type="PANTHER" id="PTHR33823">
    <property type="entry name" value="RNA POLYMERASE-BINDING TRANSCRIPTION FACTOR DKSA-RELATED"/>
    <property type="match status" value="1"/>
</dbReference>
<proteinExistence type="predicted"/>
<keyword evidence="7" id="KW-1185">Reference proteome</keyword>
<dbReference type="Proteomes" id="UP000305451">
    <property type="component" value="Unassembled WGS sequence"/>
</dbReference>
<evidence type="ECO:0000256" key="3">
    <source>
        <dbReference type="ARBA" id="ARBA00022833"/>
    </source>
</evidence>
<dbReference type="Gene3D" id="1.20.120.910">
    <property type="entry name" value="DksA, coiled-coil domain"/>
    <property type="match status" value="1"/>
</dbReference>
<name>A0A4S2H8N9_9PROT</name>
<keyword evidence="1" id="KW-0479">Metal-binding</keyword>
<accession>A0A4S2H8N9</accession>
<sequence length="111" mass="11943">MDAADIARHRARLTALRADLIALSKGAAEDRKPVGLDQQSVGRLSRQDSLQVQAMARAAEARRAGEVRRIDAAIARLDAGEYGYCVECGEEIEHRRLGVDPAAPRCSACAS</sequence>
<dbReference type="AlphaFoldDB" id="A0A4S2H8N9"/>
<dbReference type="OrthoDB" id="1121111at2"/>
<protein>
    <submittedName>
        <fullName evidence="6">TraR/DksA family transcriptional regulator</fullName>
    </submittedName>
</protein>
<dbReference type="RefSeq" id="WP_135945338.1">
    <property type="nucleotide sequence ID" value="NZ_BMEI01000003.1"/>
</dbReference>
<dbReference type="SUPFAM" id="SSF57716">
    <property type="entry name" value="Glucocorticoid receptor-like (DNA-binding domain)"/>
    <property type="match status" value="1"/>
</dbReference>
<reference evidence="6 7" key="1">
    <citation type="journal article" date="2013" name="Int. J. Syst. Evol. Microbiol.">
        <title>Marinicauda pacifica gen. nov., sp. nov., a prosthecate alphaproteobacterium of the family Hyphomonadaceae isolated from deep seawater.</title>
        <authorList>
            <person name="Zhang X.Y."/>
            <person name="Li G.W."/>
            <person name="Wang C.S."/>
            <person name="Zhang Y.J."/>
            <person name="Xu X.W."/>
            <person name="Li H."/>
            <person name="Liu A."/>
            <person name="Liu C."/>
            <person name="Xie B.B."/>
            <person name="Qin Q.L."/>
            <person name="Xu Z."/>
            <person name="Chen X.L."/>
            <person name="Zhou B.C."/>
            <person name="Zhang Y.Z."/>
        </authorList>
    </citation>
    <scope>NUCLEOTIDE SEQUENCE [LARGE SCALE GENOMIC DNA]</scope>
    <source>
        <strain evidence="6 7">P-1 km-3</strain>
    </source>
</reference>
<dbReference type="Pfam" id="PF01258">
    <property type="entry name" value="zf-dskA_traR"/>
    <property type="match status" value="1"/>
</dbReference>
<evidence type="ECO:0000259" key="5">
    <source>
        <dbReference type="Pfam" id="PF01258"/>
    </source>
</evidence>
<feature type="zinc finger region" description="dksA C4-type" evidence="4">
    <location>
        <begin position="85"/>
        <end position="109"/>
    </location>
</feature>
<organism evidence="6 7">
    <name type="scientific">Marinicauda pacifica</name>
    <dbReference type="NCBI Taxonomy" id="1133559"/>
    <lineage>
        <taxon>Bacteria</taxon>
        <taxon>Pseudomonadati</taxon>
        <taxon>Pseudomonadota</taxon>
        <taxon>Alphaproteobacteria</taxon>
        <taxon>Maricaulales</taxon>
        <taxon>Maricaulaceae</taxon>
        <taxon>Marinicauda</taxon>
    </lineage>
</organism>
<dbReference type="PANTHER" id="PTHR33823:SF4">
    <property type="entry name" value="GENERAL STRESS PROTEIN 16O"/>
    <property type="match status" value="1"/>
</dbReference>
<comment type="caution">
    <text evidence="6">The sequence shown here is derived from an EMBL/GenBank/DDBJ whole genome shotgun (WGS) entry which is preliminary data.</text>
</comment>
<evidence type="ECO:0000256" key="2">
    <source>
        <dbReference type="ARBA" id="ARBA00022771"/>
    </source>
</evidence>
<dbReference type="PROSITE" id="PS51128">
    <property type="entry name" value="ZF_DKSA_2"/>
    <property type="match status" value="1"/>
</dbReference>
<evidence type="ECO:0000313" key="6">
    <source>
        <dbReference type="EMBL" id="TGY92204.1"/>
    </source>
</evidence>
<dbReference type="GO" id="GO:0008270">
    <property type="term" value="F:zinc ion binding"/>
    <property type="evidence" value="ECO:0007669"/>
    <property type="project" value="UniProtKB-KW"/>
</dbReference>
<gene>
    <name evidence="6" type="ORF">E5162_11140</name>
</gene>
<keyword evidence="2" id="KW-0863">Zinc-finger</keyword>
<dbReference type="EMBL" id="SRXV01000003">
    <property type="protein sequence ID" value="TGY92204.1"/>
    <property type="molecule type" value="Genomic_DNA"/>
</dbReference>
<evidence type="ECO:0000256" key="4">
    <source>
        <dbReference type="PROSITE-ProRule" id="PRU00510"/>
    </source>
</evidence>
<evidence type="ECO:0000313" key="7">
    <source>
        <dbReference type="Proteomes" id="UP000305451"/>
    </source>
</evidence>
<feature type="domain" description="Zinc finger DksA/TraR C4-type" evidence="5">
    <location>
        <begin position="80"/>
        <end position="110"/>
    </location>
</feature>
<evidence type="ECO:0000256" key="1">
    <source>
        <dbReference type="ARBA" id="ARBA00022723"/>
    </source>
</evidence>
<keyword evidence="3" id="KW-0862">Zinc</keyword>
<dbReference type="InterPro" id="IPR000962">
    <property type="entry name" value="Znf_DskA_TraR"/>
</dbReference>